<protein>
    <recommendedName>
        <fullName evidence="3">Coenzyme A biosynthesis bifunctional protein CoaBC</fullName>
    </recommendedName>
    <alternativeName>
        <fullName evidence="3">DNA/pantothenate metabolism flavoprotein</fullName>
    </alternativeName>
    <alternativeName>
        <fullName evidence="3">Phosphopantothenoylcysteine synthetase/decarboxylase</fullName>
        <shortName evidence="3">PPCS-PPCDC</shortName>
    </alternativeName>
    <domain>
        <recommendedName>
            <fullName evidence="3">Phosphopantothenoylcysteine decarboxylase</fullName>
            <shortName evidence="3">PPC decarboxylase</shortName>
            <shortName evidence="3">PPC-DC</shortName>
            <ecNumber evidence="3">4.1.1.36</ecNumber>
        </recommendedName>
        <alternativeName>
            <fullName evidence="3">CoaC</fullName>
        </alternativeName>
    </domain>
    <domain>
        <recommendedName>
            <fullName evidence="3">Phosphopantothenate--cysteine ligase</fullName>
            <ecNumber evidence="3">6.3.2.5</ecNumber>
        </recommendedName>
        <alternativeName>
            <fullName evidence="3">CoaB</fullName>
        </alternativeName>
        <alternativeName>
            <fullName evidence="3">Phosphopantothenoylcysteine synthetase</fullName>
            <shortName evidence="3">PPC synthetase</shortName>
            <shortName evidence="3">PPC-S</shortName>
        </alternativeName>
    </domain>
</protein>
<keyword evidence="1 3" id="KW-0210">Decarboxylase</keyword>
<feature type="active site" description="Proton donor" evidence="3">
    <location>
        <position position="153"/>
    </location>
</feature>
<dbReference type="SUPFAM" id="SSF52507">
    <property type="entry name" value="Homo-oligomeric flavin-containing Cys decarboxylases, HFCD"/>
    <property type="match status" value="1"/>
</dbReference>
<feature type="domain" description="Flavoprotein" evidence="5">
    <location>
        <begin position="1"/>
        <end position="171"/>
    </location>
</feature>
<dbReference type="HAMAP" id="MF_02225">
    <property type="entry name" value="CoaBC"/>
    <property type="match status" value="1"/>
</dbReference>
<dbReference type="InterPro" id="IPR035929">
    <property type="entry name" value="CoaB-like_sf"/>
</dbReference>
<feature type="binding site" evidence="3">
    <location>
        <position position="287"/>
    </location>
    <ligand>
        <name>CTP</name>
        <dbReference type="ChEBI" id="CHEBI:37563"/>
    </ligand>
</feature>
<keyword evidence="3 4" id="KW-0288">FMN</keyword>
<evidence type="ECO:0000256" key="2">
    <source>
        <dbReference type="ARBA" id="ARBA00023239"/>
    </source>
</evidence>
<dbReference type="Gene3D" id="3.40.50.10300">
    <property type="entry name" value="CoaB-like"/>
    <property type="match status" value="1"/>
</dbReference>
<comment type="cofactor">
    <cofactor evidence="3">
        <name>FMN</name>
        <dbReference type="ChEBI" id="CHEBI:58210"/>
    </cofactor>
    <text evidence="3">Binds 1 FMN per subunit.</text>
</comment>
<dbReference type="AlphaFoldDB" id="A0A9Q9F2P2"/>
<dbReference type="GO" id="GO:0015941">
    <property type="term" value="P:pantothenate catabolic process"/>
    <property type="evidence" value="ECO:0007669"/>
    <property type="project" value="InterPro"/>
</dbReference>
<keyword evidence="3" id="KW-0511">Multifunctional enzyme</keyword>
<dbReference type="Proteomes" id="UP001057381">
    <property type="component" value="Chromosome"/>
</dbReference>
<feature type="region of interest" description="Phosphopantothenate--cysteine ligase" evidence="3">
    <location>
        <begin position="189"/>
        <end position="398"/>
    </location>
</feature>
<dbReference type="GO" id="GO:0010181">
    <property type="term" value="F:FMN binding"/>
    <property type="evidence" value="ECO:0007669"/>
    <property type="project" value="UniProtKB-UniRule"/>
</dbReference>
<dbReference type="Pfam" id="PF04127">
    <property type="entry name" value="DFP"/>
    <property type="match status" value="1"/>
</dbReference>
<comment type="pathway">
    <text evidence="3 4">Cofactor biosynthesis; coenzyme A biosynthesis; CoA from (R)-pantothenate: step 2/5.</text>
</comment>
<gene>
    <name evidence="3 7" type="primary">coaBC</name>
    <name evidence="7" type="ORF">KFV11_04410</name>
</gene>
<comment type="similarity">
    <text evidence="3 4">In the N-terminal section; belongs to the HFCD (homo-oligomeric flavin containing Cys decarboxylase) superfamily.</text>
</comment>
<feature type="binding site" evidence="3">
    <location>
        <position position="277"/>
    </location>
    <ligand>
        <name>CTP</name>
        <dbReference type="ChEBI" id="CHEBI:37563"/>
    </ligand>
</feature>
<dbReference type="SUPFAM" id="SSF102645">
    <property type="entry name" value="CoaB-like"/>
    <property type="match status" value="1"/>
</dbReference>
<dbReference type="GO" id="GO:0046872">
    <property type="term" value="F:metal ion binding"/>
    <property type="evidence" value="ECO:0007669"/>
    <property type="project" value="UniProtKB-KW"/>
</dbReference>
<dbReference type="RefSeq" id="WP_254250436.1">
    <property type="nucleotide sequence ID" value="NZ_CP073809.1"/>
</dbReference>
<dbReference type="InterPro" id="IPR005252">
    <property type="entry name" value="CoaBC"/>
</dbReference>
<dbReference type="GO" id="GO:0071513">
    <property type="term" value="C:phosphopantothenoylcysteine decarboxylase complex"/>
    <property type="evidence" value="ECO:0007669"/>
    <property type="project" value="TreeGrafter"/>
</dbReference>
<dbReference type="PANTHER" id="PTHR14359">
    <property type="entry name" value="HOMO-OLIGOMERIC FLAVIN CONTAINING CYS DECARBOXYLASE FAMILY"/>
    <property type="match status" value="1"/>
</dbReference>
<comment type="cofactor">
    <cofactor evidence="3">
        <name>Mg(2+)</name>
        <dbReference type="ChEBI" id="CHEBI:18420"/>
    </cofactor>
</comment>
<feature type="region of interest" description="Phosphopantothenoylcysteine decarboxylase" evidence="3">
    <location>
        <begin position="1"/>
        <end position="188"/>
    </location>
</feature>
<dbReference type="InterPro" id="IPR036551">
    <property type="entry name" value="Flavin_trans-like"/>
</dbReference>
<feature type="binding site" evidence="3">
    <location>
        <position position="339"/>
    </location>
    <ligand>
        <name>CTP</name>
        <dbReference type="ChEBI" id="CHEBI:37563"/>
    </ligand>
</feature>
<dbReference type="GO" id="GO:0004632">
    <property type="term" value="F:phosphopantothenate--cysteine ligase activity"/>
    <property type="evidence" value="ECO:0007669"/>
    <property type="project" value="UniProtKB-UniRule"/>
</dbReference>
<keyword evidence="3 4" id="KW-0285">Flavoprotein</keyword>
<comment type="catalytic activity">
    <reaction evidence="3 4">
        <text>N-[(R)-4-phosphopantothenoyl]-L-cysteine + H(+) = (R)-4'-phosphopantetheine + CO2</text>
        <dbReference type="Rhea" id="RHEA:16793"/>
        <dbReference type="ChEBI" id="CHEBI:15378"/>
        <dbReference type="ChEBI" id="CHEBI:16526"/>
        <dbReference type="ChEBI" id="CHEBI:59458"/>
        <dbReference type="ChEBI" id="CHEBI:61723"/>
        <dbReference type="EC" id="4.1.1.36"/>
    </reaction>
</comment>
<dbReference type="EC" id="6.3.2.5" evidence="3"/>
<comment type="caution">
    <text evidence="3">Lacks conserved residue(s) required for the propagation of feature annotation.</text>
</comment>
<dbReference type="Gene3D" id="3.40.50.1950">
    <property type="entry name" value="Flavin prenyltransferase-like"/>
    <property type="match status" value="1"/>
</dbReference>
<feature type="binding site" evidence="3">
    <location>
        <position position="321"/>
    </location>
    <ligand>
        <name>CTP</name>
        <dbReference type="ChEBI" id="CHEBI:37563"/>
    </ligand>
</feature>
<sequence>MKILLSVTGGIAVYKAIDLTSKLVQAGHEVKVLMTQSAQKFVTPLPFQALSRHEVHTDLFDETNPEVVKHIDLADWADINIVAPATASTIGRLAHGIADNMVTTTLIASTKPTFIAPAMNSNMYRNQAVQRNMALLREMNYHVIDPNSGFLACGYIAEGRMAEPLEIIQSIETFIIGQRYLQDYAGRRLLVTAGPTIERLDAVRYMTNHSTGRMGYALAEAAASRGADVTLVSGPVQLTPPKGVRVVNVESAEDMFEAVKSRMDSQDIIIKAAAVADYTPESRLEGKLKKQEGNLELSFKRTTDILNYLGEHKTHQYLVGFAAETEQIEKYAKDKLKKKNADVIVANNVGDTSIGFKSADNAVQLFFKDGSTRVIEKMPKLDVAHEILTALKKDDHVR</sequence>
<keyword evidence="2 3" id="KW-0456">Lyase</keyword>
<dbReference type="PANTHER" id="PTHR14359:SF6">
    <property type="entry name" value="PHOSPHOPANTOTHENOYLCYSTEINE DECARBOXYLASE"/>
    <property type="match status" value="1"/>
</dbReference>
<dbReference type="NCBIfam" id="TIGR00521">
    <property type="entry name" value="coaBC_dfp"/>
    <property type="match status" value="1"/>
</dbReference>
<evidence type="ECO:0000256" key="4">
    <source>
        <dbReference type="RuleBase" id="RU364078"/>
    </source>
</evidence>
<dbReference type="InterPro" id="IPR003382">
    <property type="entry name" value="Flavoprotein"/>
</dbReference>
<dbReference type="GO" id="GO:0015937">
    <property type="term" value="P:coenzyme A biosynthetic process"/>
    <property type="evidence" value="ECO:0007669"/>
    <property type="project" value="UniProtKB-UniRule"/>
</dbReference>
<organism evidence="7 8">
    <name type="scientific">Macrococcus equipercicus</name>
    <dbReference type="NCBI Taxonomy" id="69967"/>
    <lineage>
        <taxon>Bacteria</taxon>
        <taxon>Bacillati</taxon>
        <taxon>Bacillota</taxon>
        <taxon>Bacilli</taxon>
        <taxon>Bacillales</taxon>
        <taxon>Staphylococcaceae</taxon>
        <taxon>Macrococcus</taxon>
    </lineage>
</organism>
<proteinExistence type="inferred from homology"/>
<comment type="function">
    <text evidence="3">Catalyzes two sequential steps in the biosynthesis of coenzyme A. In the first step cysteine is conjugated to 4'-phosphopantothenate to form 4-phosphopantothenoylcysteine. In the second step the latter compound is decarboxylated to form 4'-phosphopantotheine.</text>
</comment>
<evidence type="ECO:0000313" key="8">
    <source>
        <dbReference type="Proteomes" id="UP001057381"/>
    </source>
</evidence>
<evidence type="ECO:0000256" key="1">
    <source>
        <dbReference type="ARBA" id="ARBA00022793"/>
    </source>
</evidence>
<comment type="similarity">
    <text evidence="3 4">In the C-terminal section; belongs to the PPC synthetase family.</text>
</comment>
<comment type="pathway">
    <text evidence="3 4">Cofactor biosynthesis; coenzyme A biosynthesis; CoA from (R)-pantothenate: step 3/5.</text>
</comment>
<keyword evidence="3 4" id="KW-0436">Ligase</keyword>
<dbReference type="KEGG" id="mequ:KFV11_04410"/>
<comment type="catalytic activity">
    <reaction evidence="3 4">
        <text>(R)-4'-phosphopantothenate + L-cysteine + CTP = N-[(R)-4-phosphopantothenoyl]-L-cysteine + CMP + diphosphate + H(+)</text>
        <dbReference type="Rhea" id="RHEA:19397"/>
        <dbReference type="ChEBI" id="CHEBI:10986"/>
        <dbReference type="ChEBI" id="CHEBI:15378"/>
        <dbReference type="ChEBI" id="CHEBI:33019"/>
        <dbReference type="ChEBI" id="CHEBI:35235"/>
        <dbReference type="ChEBI" id="CHEBI:37563"/>
        <dbReference type="ChEBI" id="CHEBI:59458"/>
        <dbReference type="ChEBI" id="CHEBI:60377"/>
        <dbReference type="EC" id="6.3.2.5"/>
    </reaction>
</comment>
<evidence type="ECO:0000259" key="5">
    <source>
        <dbReference type="Pfam" id="PF02441"/>
    </source>
</evidence>
<dbReference type="InterPro" id="IPR007085">
    <property type="entry name" value="DNA/pantothenate-metab_flavo_C"/>
</dbReference>
<feature type="domain" description="DNA/pantothenate metabolism flavoprotein C-terminal" evidence="6">
    <location>
        <begin position="185"/>
        <end position="392"/>
    </location>
</feature>
<evidence type="ECO:0000256" key="3">
    <source>
        <dbReference type="HAMAP-Rule" id="MF_02225"/>
    </source>
</evidence>
<dbReference type="Pfam" id="PF02441">
    <property type="entry name" value="Flavoprotein"/>
    <property type="match status" value="1"/>
</dbReference>
<evidence type="ECO:0000259" key="6">
    <source>
        <dbReference type="Pfam" id="PF04127"/>
    </source>
</evidence>
<keyword evidence="3" id="KW-0460">Magnesium</keyword>
<evidence type="ECO:0000313" key="7">
    <source>
        <dbReference type="EMBL" id="UTH14606.1"/>
    </source>
</evidence>
<dbReference type="EMBL" id="CP073809">
    <property type="protein sequence ID" value="UTH14606.1"/>
    <property type="molecule type" value="Genomic_DNA"/>
</dbReference>
<dbReference type="EC" id="4.1.1.36" evidence="3"/>
<reference evidence="7" key="1">
    <citation type="submission" date="2021-04" db="EMBL/GenBank/DDBJ databases">
        <title>Complete Genome Sequences of Macrococcus spp. from dog and cattle.</title>
        <authorList>
            <person name="Schwendener S."/>
            <person name="Perreten V."/>
        </authorList>
    </citation>
    <scope>NUCLEOTIDE SEQUENCE</scope>
    <source>
        <strain evidence="7">Epi0143-OL</strain>
    </source>
</reference>
<comment type="function">
    <text evidence="4">Catalyzes two steps in the biosynthesis of coenzyme A. In the first step cysteine is conjugated to 4'-phosphopantothenate to form 4-phosphopantothenoylcysteine, in the latter compound is decarboxylated to form 4'-phosphopantotheine.</text>
</comment>
<feature type="binding site" evidence="3">
    <location>
        <position position="335"/>
    </location>
    <ligand>
        <name>CTP</name>
        <dbReference type="ChEBI" id="CHEBI:37563"/>
    </ligand>
</feature>
<accession>A0A9Q9F2P2</accession>
<keyword evidence="3" id="KW-0479">Metal-binding</keyword>
<name>A0A9Q9F2P2_9STAP</name>
<dbReference type="GO" id="GO:0004633">
    <property type="term" value="F:phosphopantothenoylcysteine decarboxylase activity"/>
    <property type="evidence" value="ECO:0007669"/>
    <property type="project" value="UniProtKB-UniRule"/>
</dbReference>